<keyword evidence="4 6" id="KW-1133">Transmembrane helix</keyword>
<dbReference type="OrthoDB" id="10262656at2759"/>
<evidence type="ECO:0000313" key="9">
    <source>
        <dbReference type="Proteomes" id="UP000800093"/>
    </source>
</evidence>
<dbReference type="GO" id="GO:0016020">
    <property type="term" value="C:membrane"/>
    <property type="evidence" value="ECO:0007669"/>
    <property type="project" value="UniProtKB-SubCell"/>
</dbReference>
<feature type="transmembrane region" description="Helical" evidence="6">
    <location>
        <begin position="194"/>
        <end position="215"/>
    </location>
</feature>
<feature type="transmembrane region" description="Helical" evidence="6">
    <location>
        <begin position="152"/>
        <end position="174"/>
    </location>
</feature>
<dbReference type="CDD" id="cd17330">
    <property type="entry name" value="MFS_SLC46_TetA_like"/>
    <property type="match status" value="1"/>
</dbReference>
<feature type="transmembrane region" description="Helical" evidence="6">
    <location>
        <begin position="407"/>
        <end position="430"/>
    </location>
</feature>
<evidence type="ECO:0000256" key="1">
    <source>
        <dbReference type="ARBA" id="ARBA00004141"/>
    </source>
</evidence>
<evidence type="ECO:0000256" key="2">
    <source>
        <dbReference type="ARBA" id="ARBA00022448"/>
    </source>
</evidence>
<feature type="transmembrane region" description="Helical" evidence="6">
    <location>
        <begin position="120"/>
        <end position="140"/>
    </location>
</feature>
<dbReference type="InterPro" id="IPR020846">
    <property type="entry name" value="MFS_dom"/>
</dbReference>
<comment type="subcellular location">
    <subcellularLocation>
        <location evidence="1">Membrane</location>
        <topology evidence="1">Multi-pass membrane protein</topology>
    </subcellularLocation>
</comment>
<organism evidence="8 9">
    <name type="scientific">Lojkania enalia</name>
    <dbReference type="NCBI Taxonomy" id="147567"/>
    <lineage>
        <taxon>Eukaryota</taxon>
        <taxon>Fungi</taxon>
        <taxon>Dikarya</taxon>
        <taxon>Ascomycota</taxon>
        <taxon>Pezizomycotina</taxon>
        <taxon>Dothideomycetes</taxon>
        <taxon>Pleosporomycetidae</taxon>
        <taxon>Pleosporales</taxon>
        <taxon>Pleosporales incertae sedis</taxon>
        <taxon>Lojkania</taxon>
    </lineage>
</organism>
<dbReference type="GO" id="GO:0022857">
    <property type="term" value="F:transmembrane transporter activity"/>
    <property type="evidence" value="ECO:0007669"/>
    <property type="project" value="InterPro"/>
</dbReference>
<feature type="transmembrane region" description="Helical" evidence="6">
    <location>
        <begin position="21"/>
        <end position="43"/>
    </location>
</feature>
<evidence type="ECO:0000256" key="4">
    <source>
        <dbReference type="ARBA" id="ARBA00022989"/>
    </source>
</evidence>
<feature type="transmembrane region" description="Helical" evidence="6">
    <location>
        <begin position="55"/>
        <end position="79"/>
    </location>
</feature>
<dbReference type="Pfam" id="PF07690">
    <property type="entry name" value="MFS_1"/>
    <property type="match status" value="1"/>
</dbReference>
<dbReference type="Proteomes" id="UP000800093">
    <property type="component" value="Unassembled WGS sequence"/>
</dbReference>
<keyword evidence="3 6" id="KW-0812">Transmembrane</keyword>
<keyword evidence="2" id="KW-0813">Transport</keyword>
<reference evidence="9" key="1">
    <citation type="journal article" date="2020" name="Stud. Mycol.">
        <title>101 Dothideomycetes genomes: A test case for predicting lifestyles and emergence of pathogens.</title>
        <authorList>
            <person name="Haridas S."/>
            <person name="Albert R."/>
            <person name="Binder M."/>
            <person name="Bloem J."/>
            <person name="LaButti K."/>
            <person name="Salamov A."/>
            <person name="Andreopoulos B."/>
            <person name="Baker S."/>
            <person name="Barry K."/>
            <person name="Bills G."/>
            <person name="Bluhm B."/>
            <person name="Cannon C."/>
            <person name="Castanera R."/>
            <person name="Culley D."/>
            <person name="Daum C."/>
            <person name="Ezra D."/>
            <person name="Gonzalez J."/>
            <person name="Henrissat B."/>
            <person name="Kuo A."/>
            <person name="Liang C."/>
            <person name="Lipzen A."/>
            <person name="Lutzoni F."/>
            <person name="Magnuson J."/>
            <person name="Mondo S."/>
            <person name="Nolan M."/>
            <person name="Ohm R."/>
            <person name="Pangilinan J."/>
            <person name="Park H.-J."/>
            <person name="Ramirez L."/>
            <person name="Alfaro M."/>
            <person name="Sun H."/>
            <person name="Tritt A."/>
            <person name="Yoshinaga Y."/>
            <person name="Zwiers L.-H."/>
            <person name="Turgeon B."/>
            <person name="Goodwin S."/>
            <person name="Spatafora J."/>
            <person name="Crous P."/>
            <person name="Grigoriev I."/>
        </authorList>
    </citation>
    <scope>NUCLEOTIDE SEQUENCE [LARGE SCALE GENOMIC DNA]</scope>
    <source>
        <strain evidence="9">CBS 304.66</strain>
    </source>
</reference>
<dbReference type="PROSITE" id="PS50850">
    <property type="entry name" value="MFS"/>
    <property type="match status" value="1"/>
</dbReference>
<evidence type="ECO:0000259" key="7">
    <source>
        <dbReference type="PROSITE" id="PS50850"/>
    </source>
</evidence>
<evidence type="ECO:0000313" key="8">
    <source>
        <dbReference type="EMBL" id="KAF2262628.1"/>
    </source>
</evidence>
<sequence length="563" mass="61410">MFLTKLRNSARDNDEFPTAQLFLLALVRVAEPIALTSIFPYAWKFVEHFNVTSEANAPFFAGILVSAFSFAEACSGMHWGSLSDRIGRKPVMLMGCLGTIASLLIVGLAPNFWIALAGRIIGGLLNGNIGVIQTMVGELVRKPEHEPRAYAVMPFVWSIGTIIGPSIGGCFANPAQSFPSVFSPAGIFGSYPYLLPNVICASLMILAVLLGFFLIEETHPDMQPWSTKADLDASVAETPLLPAQGANAHAAANLTAESYGTFDEVDMQRDEMWRVRSNGEWVQNDPRNEKVFTRPVIMFVVALGIFTYHSMTYDHLIPIFLQDKRADNVSVTAISSSIFAGGLGLSIQDVGIIMSINGVIELFIQAVLFPFMASLLGIWKLLILVTIGHPISYFMVPYLPLLPVKWLYPSIYIAMAIRNIFSITAYPLLLIMIKEAAPSPSVLGKINGLAASTGAACRTIASPVGGLLYGLSIDIGFSPLAWWVSTLVAMVGALQVPFLSREAHNCHARVHVAQGCCLAKKLSKKLRRKRDAAKEHVVHITVEDVEETESECDFYQDGGVQRV</sequence>
<dbReference type="PANTHER" id="PTHR23504:SF2">
    <property type="entry name" value="TRANSPORTER, PUTATIVE (AFU_ORTHOLOGUE AFUA_8G04150)-RELATED"/>
    <property type="match status" value="1"/>
</dbReference>
<comment type="caution">
    <text evidence="8">The sequence shown here is derived from an EMBL/GenBank/DDBJ whole genome shotgun (WGS) entry which is preliminary data.</text>
</comment>
<feature type="transmembrane region" description="Helical" evidence="6">
    <location>
        <begin position="481"/>
        <end position="499"/>
    </location>
</feature>
<dbReference type="InterPro" id="IPR011701">
    <property type="entry name" value="MFS"/>
</dbReference>
<accession>A0A9P4K5Q6</accession>
<dbReference type="Gene3D" id="1.20.1250.20">
    <property type="entry name" value="MFS general substrate transporter like domains"/>
    <property type="match status" value="1"/>
</dbReference>
<feature type="transmembrane region" description="Helical" evidence="6">
    <location>
        <begin position="291"/>
        <end position="309"/>
    </location>
</feature>
<dbReference type="EMBL" id="ML986638">
    <property type="protein sequence ID" value="KAF2262628.1"/>
    <property type="molecule type" value="Genomic_DNA"/>
</dbReference>
<keyword evidence="5 6" id="KW-0472">Membrane</keyword>
<keyword evidence="9" id="KW-1185">Reference proteome</keyword>
<evidence type="ECO:0000256" key="5">
    <source>
        <dbReference type="ARBA" id="ARBA00023136"/>
    </source>
</evidence>
<dbReference type="PANTHER" id="PTHR23504">
    <property type="entry name" value="MAJOR FACILITATOR SUPERFAMILY DOMAIN-CONTAINING PROTEIN 10"/>
    <property type="match status" value="1"/>
</dbReference>
<name>A0A9P4K5Q6_9PLEO</name>
<evidence type="ECO:0000256" key="3">
    <source>
        <dbReference type="ARBA" id="ARBA00022692"/>
    </source>
</evidence>
<dbReference type="AlphaFoldDB" id="A0A9P4K5Q6"/>
<dbReference type="InterPro" id="IPR036259">
    <property type="entry name" value="MFS_trans_sf"/>
</dbReference>
<proteinExistence type="predicted"/>
<protein>
    <submittedName>
        <fullName evidence="8">MFS general substrate transporter</fullName>
    </submittedName>
</protein>
<feature type="transmembrane region" description="Helical" evidence="6">
    <location>
        <begin position="91"/>
        <end position="114"/>
    </location>
</feature>
<gene>
    <name evidence="8" type="ORF">CC78DRAFT_467549</name>
</gene>
<dbReference type="SUPFAM" id="SSF103473">
    <property type="entry name" value="MFS general substrate transporter"/>
    <property type="match status" value="1"/>
</dbReference>
<feature type="transmembrane region" description="Helical" evidence="6">
    <location>
        <begin position="359"/>
        <end position="387"/>
    </location>
</feature>
<feature type="domain" description="Major facilitator superfamily (MFS) profile" evidence="7">
    <location>
        <begin position="20"/>
        <end position="504"/>
    </location>
</feature>
<evidence type="ECO:0000256" key="6">
    <source>
        <dbReference type="SAM" id="Phobius"/>
    </source>
</evidence>